<dbReference type="SUPFAM" id="SSF52540">
    <property type="entry name" value="P-loop containing nucleoside triphosphate hydrolases"/>
    <property type="match status" value="1"/>
</dbReference>
<keyword evidence="3 5" id="KW-0067">ATP-binding</keyword>
<keyword evidence="2" id="KW-0547">Nucleotide-binding</keyword>
<dbReference type="EMBL" id="WJNG01000001">
    <property type="protein sequence ID" value="MRH41196.1"/>
    <property type="molecule type" value="Genomic_DNA"/>
</dbReference>
<dbReference type="InterPro" id="IPR027417">
    <property type="entry name" value="P-loop_NTPase"/>
</dbReference>
<dbReference type="InterPro" id="IPR003439">
    <property type="entry name" value="ABC_transporter-like_ATP-bd"/>
</dbReference>
<reference evidence="5" key="1">
    <citation type="submission" date="2019-11" db="EMBL/GenBank/DDBJ databases">
        <authorList>
            <person name="Li J."/>
        </authorList>
    </citation>
    <scope>NUCLEOTIDE SEQUENCE</scope>
    <source>
        <strain evidence="5">B6B</strain>
    </source>
</reference>
<comment type="caution">
    <text evidence="5">The sequence shown here is derived from an EMBL/GenBank/DDBJ whole genome shotgun (WGS) entry which is preliminary data.</text>
</comment>
<dbReference type="CDD" id="cd03219">
    <property type="entry name" value="ABC_Mj1267_LivG_branched"/>
    <property type="match status" value="1"/>
</dbReference>
<evidence type="ECO:0000256" key="2">
    <source>
        <dbReference type="ARBA" id="ARBA00022741"/>
    </source>
</evidence>
<dbReference type="PANTHER" id="PTHR45772">
    <property type="entry name" value="CONSERVED COMPONENT OF ABC TRANSPORTER FOR NATURAL AMINO ACIDS-RELATED"/>
    <property type="match status" value="1"/>
</dbReference>
<evidence type="ECO:0000256" key="3">
    <source>
        <dbReference type="ARBA" id="ARBA00022840"/>
    </source>
</evidence>
<dbReference type="InterPro" id="IPR051120">
    <property type="entry name" value="ABC_AA/LPS_Transport"/>
</dbReference>
<name>A0A6A8D9H7_9BACI</name>
<proteinExistence type="predicted"/>
<dbReference type="Gene3D" id="3.40.50.300">
    <property type="entry name" value="P-loop containing nucleotide triphosphate hydrolases"/>
    <property type="match status" value="1"/>
</dbReference>
<evidence type="ECO:0000313" key="5">
    <source>
        <dbReference type="EMBL" id="MRH41196.1"/>
    </source>
</evidence>
<accession>A0A6A8D9H7</accession>
<keyword evidence="1" id="KW-0813">Transport</keyword>
<dbReference type="PROSITE" id="PS50893">
    <property type="entry name" value="ABC_TRANSPORTER_2"/>
    <property type="match status" value="1"/>
</dbReference>
<dbReference type="GO" id="GO:0016887">
    <property type="term" value="F:ATP hydrolysis activity"/>
    <property type="evidence" value="ECO:0007669"/>
    <property type="project" value="InterPro"/>
</dbReference>
<dbReference type="AlphaFoldDB" id="A0A6A8D9H7"/>
<sequence length="233" mass="26156">MLRVENLSKHFGGTQALKDVNFEVKPKEIIGIIGPNGSGKSTLLHTITGIHKPDKGSIWYEDKNITSIPLEDRARLGIGRTFQNLRLFKRLTVWENMLIPAIQLKKSKKDMEEQASELLNLVNLTHLKNEQAQNLSIGQQRLLEFIRAMMLDSKIVLLDEPTAGFHPNMIQTFIDTLLELNRRGKTFVIIEHNIPAIMEVSTKLIAIAAGEVLMSGNPEEVHSDAKVVEAYLG</sequence>
<dbReference type="SMART" id="SM00382">
    <property type="entry name" value="AAA"/>
    <property type="match status" value="1"/>
</dbReference>
<evidence type="ECO:0000256" key="1">
    <source>
        <dbReference type="ARBA" id="ARBA00022448"/>
    </source>
</evidence>
<keyword evidence="6" id="KW-1185">Reference proteome</keyword>
<dbReference type="InterPro" id="IPR003593">
    <property type="entry name" value="AAA+_ATPase"/>
</dbReference>
<dbReference type="GO" id="GO:0005524">
    <property type="term" value="F:ATP binding"/>
    <property type="evidence" value="ECO:0007669"/>
    <property type="project" value="UniProtKB-KW"/>
</dbReference>
<feature type="domain" description="ABC transporter" evidence="4">
    <location>
        <begin position="2"/>
        <end position="230"/>
    </location>
</feature>
<dbReference type="Proteomes" id="UP000799092">
    <property type="component" value="Unassembled WGS sequence"/>
</dbReference>
<protein>
    <submittedName>
        <fullName evidence="5">ATP-binding cassette domain-containing protein</fullName>
    </submittedName>
</protein>
<dbReference type="Pfam" id="PF00005">
    <property type="entry name" value="ABC_tran"/>
    <property type="match status" value="1"/>
</dbReference>
<dbReference type="RefSeq" id="WP_153734977.1">
    <property type="nucleotide sequence ID" value="NZ_WJNG01000001.1"/>
</dbReference>
<gene>
    <name evidence="5" type="ORF">GH741_00730</name>
</gene>
<organism evidence="5 6">
    <name type="scientific">Aquibacillus halophilus</name>
    <dbReference type="NCBI Taxonomy" id="930132"/>
    <lineage>
        <taxon>Bacteria</taxon>
        <taxon>Bacillati</taxon>
        <taxon>Bacillota</taxon>
        <taxon>Bacilli</taxon>
        <taxon>Bacillales</taxon>
        <taxon>Bacillaceae</taxon>
        <taxon>Aquibacillus</taxon>
    </lineage>
</organism>
<evidence type="ECO:0000259" key="4">
    <source>
        <dbReference type="PROSITE" id="PS50893"/>
    </source>
</evidence>
<dbReference type="OrthoDB" id="9805514at2"/>
<evidence type="ECO:0000313" key="6">
    <source>
        <dbReference type="Proteomes" id="UP000799092"/>
    </source>
</evidence>
<dbReference type="GO" id="GO:0005886">
    <property type="term" value="C:plasma membrane"/>
    <property type="evidence" value="ECO:0007669"/>
    <property type="project" value="TreeGrafter"/>
</dbReference>